<comment type="caution">
    <text evidence="1">The sequence shown here is derived from an EMBL/GenBank/DDBJ whole genome shotgun (WGS) entry which is preliminary data.</text>
</comment>
<accession>A0A645FER5</accession>
<dbReference type="AlphaFoldDB" id="A0A645FER5"/>
<gene>
    <name evidence="1" type="ORF">SDC9_159778</name>
</gene>
<reference evidence="1" key="1">
    <citation type="submission" date="2019-08" db="EMBL/GenBank/DDBJ databases">
        <authorList>
            <person name="Kucharzyk K."/>
            <person name="Murdoch R.W."/>
            <person name="Higgins S."/>
            <person name="Loffler F."/>
        </authorList>
    </citation>
    <scope>NUCLEOTIDE SEQUENCE</scope>
</reference>
<sequence length="200" mass="20612">MPGHRLHALQADLGMAEALGKGKEIVVEHLLPGGGQGGNGAPVEGVFQGDYRAPPLAVLVEAVLSGQLNHALVALRAGIGEEGGGHAAAQAELLGQQSVGLGIKEVGDMPQLQGLLQDGVGPFGVSVAHGGYADAGGKVDVLLAGQVIQGGALPVVDVHGEAAVGLHHILLVQSLKRFQIHIRHFLTAAWCRCPRWRAFQ</sequence>
<organism evidence="1">
    <name type="scientific">bioreactor metagenome</name>
    <dbReference type="NCBI Taxonomy" id="1076179"/>
    <lineage>
        <taxon>unclassified sequences</taxon>
        <taxon>metagenomes</taxon>
        <taxon>ecological metagenomes</taxon>
    </lineage>
</organism>
<dbReference type="EMBL" id="VSSQ01058810">
    <property type="protein sequence ID" value="MPN12460.1"/>
    <property type="molecule type" value="Genomic_DNA"/>
</dbReference>
<evidence type="ECO:0000313" key="1">
    <source>
        <dbReference type="EMBL" id="MPN12460.1"/>
    </source>
</evidence>
<proteinExistence type="predicted"/>
<name>A0A645FER5_9ZZZZ</name>
<protein>
    <submittedName>
        <fullName evidence="1">Uncharacterized protein</fullName>
    </submittedName>
</protein>